<dbReference type="GO" id="GO:0051225">
    <property type="term" value="P:spindle assembly"/>
    <property type="evidence" value="ECO:0007669"/>
    <property type="project" value="InterPro"/>
</dbReference>
<dbReference type="Pfam" id="PF14735">
    <property type="entry name" value="HAUS4"/>
    <property type="match status" value="1"/>
</dbReference>
<proteinExistence type="predicted"/>
<dbReference type="PANTHER" id="PTHR16219:SF1">
    <property type="entry name" value="HAUS AUGMIN-LIKE COMPLEX SUBUNIT 4"/>
    <property type="match status" value="1"/>
</dbReference>
<dbReference type="GO" id="GO:0070652">
    <property type="term" value="C:HAUS complex"/>
    <property type="evidence" value="ECO:0007669"/>
    <property type="project" value="InterPro"/>
</dbReference>
<dbReference type="InterPro" id="IPR029327">
    <property type="entry name" value="HAUS4"/>
</dbReference>
<dbReference type="AlphaFoldDB" id="A0A0P4WD02"/>
<accession>A0A0P4WD02</accession>
<sequence>MAHLSSEVVSAEALSNHLSESLPVYVSHQDVTKHPQLSHLLEDLSLRLTPTGVFRGTHTRLMHASATLKHARVKYLEAATLHRVSQDVLLNMCDGETKKERGMRKMLEAVTLSELQDHLVLVQSSPKAQEESGGNKELTLFGITPEDVLARCKALKPELYIKDLSSAMETFLEQEWIKISSFLNPIDFEGCDSQDSTKVVEHLENTKQRLAEESNKLTHCVIQTHHFSQKVYGLLFEYSKILKSLVSKQRLSLYPAHHLANSLVTLKTHFLKLRCLELEILTATYNSQSVRALKLLQGHLLQRRTQAEESLAKLRHAMDAYKHLDPKFQDLLKEYSKLQEDIRFAKMSSDIGSL</sequence>
<dbReference type="GO" id="GO:0051011">
    <property type="term" value="F:microtubule minus-end binding"/>
    <property type="evidence" value="ECO:0007669"/>
    <property type="project" value="TreeGrafter"/>
</dbReference>
<organism evidence="1">
    <name type="scientific">Scylla olivacea</name>
    <name type="common">Orange mud crab</name>
    <name type="synonym">Cancer olivacea</name>
    <dbReference type="NCBI Taxonomy" id="85551"/>
    <lineage>
        <taxon>Eukaryota</taxon>
        <taxon>Metazoa</taxon>
        <taxon>Ecdysozoa</taxon>
        <taxon>Arthropoda</taxon>
        <taxon>Crustacea</taxon>
        <taxon>Multicrustacea</taxon>
        <taxon>Malacostraca</taxon>
        <taxon>Eumalacostraca</taxon>
        <taxon>Eucarida</taxon>
        <taxon>Decapoda</taxon>
        <taxon>Pleocyemata</taxon>
        <taxon>Brachyura</taxon>
        <taxon>Eubrachyura</taxon>
        <taxon>Portunoidea</taxon>
        <taxon>Portunidae</taxon>
        <taxon>Portuninae</taxon>
        <taxon>Scylla</taxon>
    </lineage>
</organism>
<protein>
    <submittedName>
        <fullName evidence="1">Uncharacterized protein</fullName>
    </submittedName>
</protein>
<reference evidence="1" key="1">
    <citation type="submission" date="2015-09" db="EMBL/GenBank/DDBJ databases">
        <title>Scylla olivacea transcriptome.</title>
        <authorList>
            <person name="Ikhwanuddin M."/>
        </authorList>
    </citation>
    <scope>NUCLEOTIDE SEQUENCE</scope>
</reference>
<dbReference type="PANTHER" id="PTHR16219">
    <property type="entry name" value="AUGMIN SUBUNIT 4 FAMILY MEMBER"/>
    <property type="match status" value="1"/>
</dbReference>
<dbReference type="GO" id="GO:0007098">
    <property type="term" value="P:centrosome cycle"/>
    <property type="evidence" value="ECO:0007669"/>
    <property type="project" value="TreeGrafter"/>
</dbReference>
<evidence type="ECO:0000313" key="1">
    <source>
        <dbReference type="EMBL" id="JAI63451.1"/>
    </source>
</evidence>
<dbReference type="EMBL" id="GDRN01073029">
    <property type="protein sequence ID" value="JAI63451.1"/>
    <property type="molecule type" value="Transcribed_RNA"/>
</dbReference>
<name>A0A0P4WD02_SCYOL</name>